<dbReference type="SUPFAM" id="SSF51197">
    <property type="entry name" value="Clavaminate synthase-like"/>
    <property type="match status" value="1"/>
</dbReference>
<dbReference type="GO" id="GO:0008198">
    <property type="term" value="F:ferrous iron binding"/>
    <property type="evidence" value="ECO:0007669"/>
    <property type="project" value="TreeGrafter"/>
</dbReference>
<dbReference type="EMBL" id="MDYQ01000007">
    <property type="protein sequence ID" value="PRP88820.1"/>
    <property type="molecule type" value="Genomic_DNA"/>
</dbReference>
<dbReference type="PANTHER" id="PTHR31573:SF1">
    <property type="entry name" value="DNA OXIDATIVE DEMETHYLASE ALKBH2"/>
    <property type="match status" value="1"/>
</dbReference>
<reference evidence="4 5" key="1">
    <citation type="journal article" date="2018" name="Genome Biol. Evol.">
        <title>Multiple Roots of Fruiting Body Formation in Amoebozoa.</title>
        <authorList>
            <person name="Hillmann F."/>
            <person name="Forbes G."/>
            <person name="Novohradska S."/>
            <person name="Ferling I."/>
            <person name="Riege K."/>
            <person name="Groth M."/>
            <person name="Westermann M."/>
            <person name="Marz M."/>
            <person name="Spaller T."/>
            <person name="Winckler T."/>
            <person name="Schaap P."/>
            <person name="Glockner G."/>
        </authorList>
    </citation>
    <scope>NUCLEOTIDE SEQUENCE [LARGE SCALE GENOMIC DNA]</scope>
    <source>
        <strain evidence="4 5">Jena</strain>
    </source>
</reference>
<proteinExistence type="predicted"/>
<feature type="region of interest" description="Disordered" evidence="2">
    <location>
        <begin position="147"/>
        <end position="171"/>
    </location>
</feature>
<feature type="binding site" evidence="1">
    <location>
        <position position="310"/>
    </location>
    <ligand>
        <name>2-oxoglutarate</name>
        <dbReference type="ChEBI" id="CHEBI:16810"/>
    </ligand>
</feature>
<dbReference type="Pfam" id="PF13532">
    <property type="entry name" value="2OG-FeII_Oxy_2"/>
    <property type="match status" value="1"/>
</dbReference>
<feature type="binding site" evidence="1">
    <location>
        <position position="294"/>
    </location>
    <ligand>
        <name>2-oxoglutarate</name>
        <dbReference type="ChEBI" id="CHEBI:16810"/>
    </ligand>
</feature>
<protein>
    <recommendedName>
        <fullName evidence="3">Fe2OG dioxygenase domain-containing protein</fullName>
    </recommendedName>
</protein>
<feature type="binding site" evidence="1">
    <location>
        <position position="216"/>
    </location>
    <ligand>
        <name>2-oxoglutarate</name>
        <dbReference type="ChEBI" id="CHEBI:16810"/>
    </ligand>
</feature>
<comment type="caution">
    <text evidence="4">The sequence shown here is derived from an EMBL/GenBank/DDBJ whole genome shotgun (WGS) entry which is preliminary data.</text>
</comment>
<dbReference type="InterPro" id="IPR037151">
    <property type="entry name" value="AlkB-like_sf"/>
</dbReference>
<feature type="binding site" evidence="1">
    <location>
        <position position="306"/>
    </location>
    <ligand>
        <name>2-oxoglutarate</name>
        <dbReference type="ChEBI" id="CHEBI:16810"/>
    </ligand>
</feature>
<dbReference type="GO" id="GO:0035516">
    <property type="term" value="F:broad specificity oxidative DNA demethylase activity"/>
    <property type="evidence" value="ECO:0007669"/>
    <property type="project" value="TreeGrafter"/>
</dbReference>
<dbReference type="PROSITE" id="PS51471">
    <property type="entry name" value="FE2OG_OXY"/>
    <property type="match status" value="1"/>
</dbReference>
<dbReference type="GO" id="GO:0051747">
    <property type="term" value="F:cytosine C-5 DNA demethylase activity"/>
    <property type="evidence" value="ECO:0007669"/>
    <property type="project" value="TreeGrafter"/>
</dbReference>
<dbReference type="InterPro" id="IPR032852">
    <property type="entry name" value="ALKBH2"/>
</dbReference>
<feature type="binding site" evidence="1">
    <location>
        <position position="312"/>
    </location>
    <ligand>
        <name>2-oxoglutarate</name>
        <dbReference type="ChEBI" id="CHEBI:16810"/>
    </ligand>
</feature>
<name>A0A2P6NXZ7_9EUKA</name>
<evidence type="ECO:0000256" key="1">
    <source>
        <dbReference type="PIRSR" id="PIRSR632852-1"/>
    </source>
</evidence>
<sequence>MPQEDPLRQTQMDAFVTRTKRPIEVVEASKKKQRIKEEEEVKEEIATSSETQTYSKHWTYPIDILNPSFRIEDGLSSQEGSNIRKHGDLDLLYFSPFLKKDYAQQLYLHLLNNMPWYRVTYTVGARTIRTPRWTTVFGLDDTAEFEPPEEDGTVAGRGVRPKKGGKLPAKTYKNDPRPLPLLLSQLKKLVEEKTGAEYNFCLLNLYLDGKDSISYHSDDEGFLGENPTIASMSLGSTRTFLFKQKEKDDGVAYAGNKNKNKKGKGVGKGPVEKFQLNSGDLIVMRSTTQRNWLHSIPKTTTTVGPRINITFRKAMNVKGTNNYYHFNVHAALKDSGENEAHRYSEGNMVKWKGVVDEE</sequence>
<dbReference type="Proteomes" id="UP000241769">
    <property type="component" value="Unassembled WGS sequence"/>
</dbReference>
<evidence type="ECO:0000259" key="3">
    <source>
        <dbReference type="PROSITE" id="PS51471"/>
    </source>
</evidence>
<evidence type="ECO:0000256" key="2">
    <source>
        <dbReference type="SAM" id="MobiDB-lite"/>
    </source>
</evidence>
<dbReference type="PANTHER" id="PTHR31573">
    <property type="entry name" value="ALPHA-KETOGLUTARATE-DEPENDENT DIOXYGENASE ALKB HOMOLOG 2"/>
    <property type="match status" value="1"/>
</dbReference>
<gene>
    <name evidence="4" type="ORF">PROFUN_00288</name>
</gene>
<dbReference type="InterPro" id="IPR027450">
    <property type="entry name" value="AlkB-like"/>
</dbReference>
<accession>A0A2P6NXZ7</accession>
<organism evidence="4 5">
    <name type="scientific">Planoprotostelium fungivorum</name>
    <dbReference type="NCBI Taxonomy" id="1890364"/>
    <lineage>
        <taxon>Eukaryota</taxon>
        <taxon>Amoebozoa</taxon>
        <taxon>Evosea</taxon>
        <taxon>Variosea</taxon>
        <taxon>Cavosteliida</taxon>
        <taxon>Cavosteliaceae</taxon>
        <taxon>Planoprotostelium</taxon>
    </lineage>
</organism>
<evidence type="ECO:0000313" key="4">
    <source>
        <dbReference type="EMBL" id="PRP88820.1"/>
    </source>
</evidence>
<dbReference type="InterPro" id="IPR005123">
    <property type="entry name" value="Oxoglu/Fe-dep_dioxygenase_dom"/>
</dbReference>
<dbReference type="AlphaFoldDB" id="A0A2P6NXZ7"/>
<keyword evidence="5" id="KW-1185">Reference proteome</keyword>
<dbReference type="Gene3D" id="2.60.120.590">
    <property type="entry name" value="Alpha-ketoglutarate-dependent dioxygenase AlkB-like"/>
    <property type="match status" value="1"/>
</dbReference>
<feature type="binding site" evidence="1">
    <location>
        <position position="204"/>
    </location>
    <ligand>
        <name>2-oxoglutarate</name>
        <dbReference type="ChEBI" id="CHEBI:16810"/>
    </ligand>
</feature>
<feature type="binding site" evidence="1">
    <location>
        <position position="219"/>
    </location>
    <ligand>
        <name>substrate</name>
    </ligand>
</feature>
<dbReference type="InParanoid" id="A0A2P6NXZ7"/>
<feature type="binding site" evidence="1">
    <location>
        <position position="206"/>
    </location>
    <ligand>
        <name>2-oxoglutarate</name>
        <dbReference type="ChEBI" id="CHEBI:16810"/>
    </ligand>
</feature>
<dbReference type="GO" id="GO:0006307">
    <property type="term" value="P:DNA alkylation repair"/>
    <property type="evidence" value="ECO:0007669"/>
    <property type="project" value="TreeGrafter"/>
</dbReference>
<dbReference type="OrthoDB" id="445341at2759"/>
<dbReference type="STRING" id="1890364.A0A2P6NXZ7"/>
<feature type="domain" description="Fe2OG dioxygenase" evidence="3">
    <location>
        <begin position="197"/>
        <end position="315"/>
    </location>
</feature>
<evidence type="ECO:0000313" key="5">
    <source>
        <dbReference type="Proteomes" id="UP000241769"/>
    </source>
</evidence>